<organism evidence="7 8">
    <name type="scientific">Roseobacter ponti</name>
    <dbReference type="NCBI Taxonomy" id="1891787"/>
    <lineage>
        <taxon>Bacteria</taxon>
        <taxon>Pseudomonadati</taxon>
        <taxon>Pseudomonadota</taxon>
        <taxon>Alphaproteobacteria</taxon>
        <taxon>Rhodobacterales</taxon>
        <taxon>Roseobacteraceae</taxon>
        <taxon>Roseobacter</taxon>
    </lineage>
</organism>
<accession>A0A858SRR4</accession>
<dbReference type="RefSeq" id="WP_169640246.1">
    <property type="nucleotide sequence ID" value="NZ_CP048788.1"/>
</dbReference>
<dbReference type="SUPFAM" id="SSF50494">
    <property type="entry name" value="Trypsin-like serine proteases"/>
    <property type="match status" value="1"/>
</dbReference>
<evidence type="ECO:0000313" key="7">
    <source>
        <dbReference type="EMBL" id="QJF51030.1"/>
    </source>
</evidence>
<dbReference type="InterPro" id="IPR043504">
    <property type="entry name" value="Peptidase_S1_PA_chymotrypsin"/>
</dbReference>
<dbReference type="Gene3D" id="2.40.10.10">
    <property type="entry name" value="Trypsin-like serine proteases"/>
    <property type="match status" value="2"/>
</dbReference>
<dbReference type="GO" id="GO:0008236">
    <property type="term" value="F:serine-type peptidase activity"/>
    <property type="evidence" value="ECO:0007669"/>
    <property type="project" value="UniProtKB-KW"/>
</dbReference>
<dbReference type="Proteomes" id="UP000503308">
    <property type="component" value="Chromosome"/>
</dbReference>
<dbReference type="PRINTS" id="PR00839">
    <property type="entry name" value="V8PROTEASE"/>
</dbReference>
<gene>
    <name evidence="7" type="ORF">G3256_07595</name>
</gene>
<dbReference type="InterPro" id="IPR009003">
    <property type="entry name" value="Peptidase_S1_PA"/>
</dbReference>
<evidence type="ECO:0000256" key="4">
    <source>
        <dbReference type="ARBA" id="ARBA00022801"/>
    </source>
</evidence>
<evidence type="ECO:0000256" key="3">
    <source>
        <dbReference type="ARBA" id="ARBA00022729"/>
    </source>
</evidence>
<dbReference type="KEGG" id="rpon:G3256_07595"/>
<evidence type="ECO:0000256" key="6">
    <source>
        <dbReference type="RuleBase" id="RU004296"/>
    </source>
</evidence>
<dbReference type="EMBL" id="CP048788">
    <property type="protein sequence ID" value="QJF51030.1"/>
    <property type="molecule type" value="Genomic_DNA"/>
</dbReference>
<dbReference type="AlphaFoldDB" id="A0A858SRR4"/>
<evidence type="ECO:0000313" key="8">
    <source>
        <dbReference type="Proteomes" id="UP000503308"/>
    </source>
</evidence>
<keyword evidence="5 6" id="KW-0720">Serine protease</keyword>
<sequence>MTITTEKLRQVLKDHGPLVDQALEQFFPDPEAPMNLAALGALTDDGQDVADVLAEVLTQGELSKSLEAFLNARGIDVMPREPGETWVEKNTAFPGSAIAEPDPNDFPLERLGRFALRASAFRCRVEVDGEEAGSGAFISKTLVLTAAHVVEKAIAAHQGAENGTGAGPVPAIMIRASDGQRYSARPVWSSPVHDDERSGLLPPAHATDTHKDVALLRVNLPLGLSYGYCDLPGEAIDWTGARLMTLVHYPEGNRRGLTRGRVHRDSPQDIRLRHDVDTMGGSSGGLAFDRNLQFIGVHQGRWDAFRRLVPHGQFGDHPDFVSAISRDQPRRYLWSLNDDIDSPLIIGRRTFFTGLSHMLEEPGSNLRGIWVRRVNTSSMTGLSFSFGMLEAFLQNRTHPGDPVTRNLCRRIPTGLEDTDLTGTLADAFPGMAAVAAHAGVGPDETSDAAAERERAVRVAQALQQAAAAQDATFWIFFEPPPDNKLSAAALTQFEHLAEWIVTHRNLRLILAGFEQYALAPLQFQNTGEADTARRPGLLVDQLNNFDDEDVRVTLRAMLEDLNGDENISTDLLDRFVRQVTKDLDKEENSDRYRFGALPEAVKRTREIIRGWVGL</sequence>
<comment type="similarity">
    <text evidence="1 6">Belongs to the peptidase S1B family.</text>
</comment>
<evidence type="ECO:0000256" key="5">
    <source>
        <dbReference type="ARBA" id="ARBA00022825"/>
    </source>
</evidence>
<proteinExistence type="inferred from homology"/>
<dbReference type="EC" id="3.4.21.-" evidence="6"/>
<keyword evidence="3" id="KW-0732">Signal</keyword>
<reference evidence="7 8" key="1">
    <citation type="submission" date="2020-02" db="EMBL/GenBank/DDBJ databases">
        <title>Genome sequence of Roseobacter ponti.</title>
        <authorList>
            <person name="Hollensteiner J."/>
            <person name="Schneider D."/>
            <person name="Poehlein A."/>
            <person name="Daniel R."/>
        </authorList>
    </citation>
    <scope>NUCLEOTIDE SEQUENCE [LARGE SCALE GENOMIC DNA]</scope>
    <source>
        <strain evidence="7 8">DSM 106830</strain>
    </source>
</reference>
<name>A0A858SRR4_9RHOB</name>
<dbReference type="InterPro" id="IPR008256">
    <property type="entry name" value="Peptidase_S1B"/>
</dbReference>
<keyword evidence="8" id="KW-1185">Reference proteome</keyword>
<evidence type="ECO:0000256" key="2">
    <source>
        <dbReference type="ARBA" id="ARBA00022670"/>
    </source>
</evidence>
<keyword evidence="2 6" id="KW-0645">Protease</keyword>
<evidence type="ECO:0000256" key="1">
    <source>
        <dbReference type="ARBA" id="ARBA00008764"/>
    </source>
</evidence>
<dbReference type="GO" id="GO:0006508">
    <property type="term" value="P:proteolysis"/>
    <property type="evidence" value="ECO:0007669"/>
    <property type="project" value="UniProtKB-KW"/>
</dbReference>
<keyword evidence="4 6" id="KW-0378">Hydrolase</keyword>
<dbReference type="Pfam" id="PF13365">
    <property type="entry name" value="Trypsin_2"/>
    <property type="match status" value="1"/>
</dbReference>
<protein>
    <recommendedName>
        <fullName evidence="6">Serine protease</fullName>
        <ecNumber evidence="6">3.4.21.-</ecNumber>
    </recommendedName>
</protein>